<dbReference type="GeneID" id="28987320"/>
<evidence type="ECO:0000256" key="1">
    <source>
        <dbReference type="SAM" id="MobiDB-lite"/>
    </source>
</evidence>
<protein>
    <submittedName>
        <fullName evidence="2">Uncharacterized protein</fullName>
    </submittedName>
</protein>
<keyword evidence="3" id="KW-1185">Reference proteome</keyword>
<dbReference type="OrthoDB" id="10686723at2759"/>
<dbReference type="EMBL" id="KQ087211">
    <property type="protein sequence ID" value="KLT41934.1"/>
    <property type="molecule type" value="Genomic_DNA"/>
</dbReference>
<dbReference type="Proteomes" id="UP000053611">
    <property type="component" value="Unassembled WGS sequence"/>
</dbReference>
<evidence type="ECO:0000313" key="2">
    <source>
        <dbReference type="EMBL" id="KLT41934.1"/>
    </source>
</evidence>
<feature type="region of interest" description="Disordered" evidence="1">
    <location>
        <begin position="20"/>
        <end position="54"/>
    </location>
</feature>
<dbReference type="RefSeq" id="XP_018278425.1">
    <property type="nucleotide sequence ID" value="XM_018426717.1"/>
</dbReference>
<dbReference type="AlphaFoldDB" id="A0A0J1B2W1"/>
<reference evidence="2 3" key="1">
    <citation type="submission" date="2015-03" db="EMBL/GenBank/DDBJ databases">
        <title>Genomics and transcriptomics of the oil-accumulating basidiomycete yeast T. oleaginosus allow insights into substrate utilization and the diverse evolutionary trajectories of mating systems in fungi.</title>
        <authorList>
            <consortium name="DOE Joint Genome Institute"/>
            <person name="Kourist R."/>
            <person name="Kracht O."/>
            <person name="Bracharz F."/>
            <person name="Lipzen A."/>
            <person name="Nolan M."/>
            <person name="Ohm R."/>
            <person name="Grigoriev I."/>
            <person name="Sun S."/>
            <person name="Heitman J."/>
            <person name="Bruck T."/>
            <person name="Nowrousian M."/>
        </authorList>
    </citation>
    <scope>NUCLEOTIDE SEQUENCE [LARGE SCALE GENOMIC DNA]</scope>
    <source>
        <strain evidence="2 3">IBC0246</strain>
    </source>
</reference>
<evidence type="ECO:0000313" key="3">
    <source>
        <dbReference type="Proteomes" id="UP000053611"/>
    </source>
</evidence>
<organism evidence="2 3">
    <name type="scientific">Cutaneotrichosporon oleaginosum</name>
    <dbReference type="NCBI Taxonomy" id="879819"/>
    <lineage>
        <taxon>Eukaryota</taxon>
        <taxon>Fungi</taxon>
        <taxon>Dikarya</taxon>
        <taxon>Basidiomycota</taxon>
        <taxon>Agaricomycotina</taxon>
        <taxon>Tremellomycetes</taxon>
        <taxon>Trichosporonales</taxon>
        <taxon>Trichosporonaceae</taxon>
        <taxon>Cutaneotrichosporon</taxon>
    </lineage>
</organism>
<proteinExistence type="predicted"/>
<gene>
    <name evidence="2" type="ORF">CC85DRAFT_328644</name>
</gene>
<sequence length="486" mass="53491">MPLKPTFSALTFASFISRPHTDAPSQHLAPPHADSTSPDPARTHRKAKSEPPSFLRSLARMSVQAQAIAPTHMARPMLTSPNDMLYTKGSVEQPEPVKWWTELSHVDGAPHPHLGSGAESPRSSTVDLTARSAARQALFSKATFPLVLDTIVSHAAHADRLSLRLVCRRVAAHTDAALFRTLTVTTHGFRSADGTLPLVNLWRRPDVAGAVRSLTITDEWDDWTALAHVFPGLAPDVIRVPASCPLDILGLQASTVIAFGDVVSATTSDWLRVHSLPLPISTDAAIDDLAGPSRLVYTVRHGDPDLLLVTLPDNWSLPDTVHTLVVHIAPHPNPRPALTPEVFNRAHTDDGAHTYLKNPRRSGEYGLTASPLTTVKGLEWLHAAKGHLSFLDRLASVVAANLRPGRMFTLVAPEAWDERWLCAAPGQSTITYRFFYAVVRHARRHHRWNGRYAERAVADAIRFVSEDEYRSEIGEVVWRLETELEA</sequence>
<accession>A0A0J1B2W1</accession>
<name>A0A0J1B2W1_9TREE</name>